<evidence type="ECO:0000256" key="3">
    <source>
        <dbReference type="ARBA" id="ARBA00022989"/>
    </source>
</evidence>
<name>Q6SGX9_9BACT</name>
<reference evidence="6" key="2">
    <citation type="submission" date="2003-12" db="EMBL/GenBank/DDBJ databases">
        <title>Monterey Bay Coastal Ocean Microbial Observatory environmental clone sequencing.</title>
        <authorList>
            <person name="DeLong E.F."/>
        </authorList>
    </citation>
    <scope>NUCLEOTIDE SEQUENCE</scope>
</reference>
<evidence type="ECO:0000256" key="4">
    <source>
        <dbReference type="ARBA" id="ARBA00023136"/>
    </source>
</evidence>
<evidence type="ECO:0000256" key="2">
    <source>
        <dbReference type="ARBA" id="ARBA00022692"/>
    </source>
</evidence>
<evidence type="ECO:0000256" key="1">
    <source>
        <dbReference type="ARBA" id="ARBA00004141"/>
    </source>
</evidence>
<keyword evidence="3 5" id="KW-1133">Transmembrane helix</keyword>
<dbReference type="Pfam" id="PF07681">
    <property type="entry name" value="DoxX"/>
    <property type="match status" value="1"/>
</dbReference>
<feature type="transmembrane region" description="Helical" evidence="5">
    <location>
        <begin position="45"/>
        <end position="63"/>
    </location>
</feature>
<dbReference type="InterPro" id="IPR032808">
    <property type="entry name" value="DoxX"/>
</dbReference>
<sequence length="132" mass="14363">MQTFAVTLGRGLLGLYFLLPGISKVTGYAGTLDYMALHNIPLPEVLLPITIVLQIVGGLMLIFGLRVGQIALMLAALTLAINLGMHDFWNTYEGVDEGRETQNFVKNLAIFAGLLVMSGAEDLPQHRFFGRG</sequence>
<dbReference type="GO" id="GO:0016020">
    <property type="term" value="C:membrane"/>
    <property type="evidence" value="ECO:0007669"/>
    <property type="project" value="UniProtKB-SubCell"/>
</dbReference>
<reference evidence="6" key="1">
    <citation type="submission" date="2003-11" db="EMBL/GenBank/DDBJ databases">
        <authorList>
            <person name="Heidelberg J.F."/>
            <person name="Eisen J.A."/>
            <person name="Nelson W.C."/>
            <person name="DeLong E.F."/>
        </authorList>
    </citation>
    <scope>NUCLEOTIDE SEQUENCE</scope>
</reference>
<protein>
    <submittedName>
        <fullName evidence="6">Membrane protein, putative</fullName>
    </submittedName>
</protein>
<keyword evidence="2 5" id="KW-0812">Transmembrane</keyword>
<evidence type="ECO:0000256" key="5">
    <source>
        <dbReference type="SAM" id="Phobius"/>
    </source>
</evidence>
<evidence type="ECO:0000313" key="6">
    <source>
        <dbReference type="EMBL" id="AAR37840.1"/>
    </source>
</evidence>
<accession>Q6SGX9</accession>
<dbReference type="AlphaFoldDB" id="Q6SGX9"/>
<organism evidence="6">
    <name type="scientific">uncultured marine bacterium 443</name>
    <dbReference type="NCBI Taxonomy" id="257393"/>
    <lineage>
        <taxon>Bacteria</taxon>
        <taxon>environmental samples</taxon>
    </lineage>
</organism>
<comment type="subcellular location">
    <subcellularLocation>
        <location evidence="1">Membrane</location>
        <topology evidence="1">Multi-pass membrane protein</topology>
    </subcellularLocation>
</comment>
<keyword evidence="4 5" id="KW-0472">Membrane</keyword>
<proteinExistence type="predicted"/>
<gene>
    <name evidence="6" type="ORF">MBMO_EBAC000-65D02.35</name>
</gene>
<dbReference type="EMBL" id="AY458640">
    <property type="protein sequence ID" value="AAR37840.1"/>
    <property type="molecule type" value="Genomic_DNA"/>
</dbReference>